<dbReference type="Proteomes" id="UP000783863">
    <property type="component" value="Unassembled WGS sequence"/>
</dbReference>
<dbReference type="EMBL" id="RKLQ01000001">
    <property type="protein sequence ID" value="MBX0303577.1"/>
    <property type="molecule type" value="Genomic_DNA"/>
</dbReference>
<name>A0A8J7YDQ2_9EURY</name>
<sequence>MDRRTVLSSAAGIGTVSLTGCLGILDDESDEDGSEDDGTETTPDGGTETTTDAAEDSRTSFTLGFEDPQLTAWTVEDDRWGRSEAYAYSGDASAGVETDDEVSLLATASPSELGGGAQIRELKYYWRETSNSNGGGLVLVNSDGEFELFTGSNNPQWNVINEPEIAQRNEPSDGYGYERWIETALTFDWDDGTVEVAFTDLTAGEGTTGTFDLVNGTDVETLRLYGLKTSEYREPYEFRAGSCHMHWDEITVTI</sequence>
<gene>
    <name evidence="2" type="ORF">EGD98_07815</name>
</gene>
<accession>A0A8J7YDQ2</accession>
<evidence type="ECO:0000313" key="2">
    <source>
        <dbReference type="EMBL" id="MBX0303577.1"/>
    </source>
</evidence>
<protein>
    <submittedName>
        <fullName evidence="2">Uncharacterized protein</fullName>
    </submittedName>
</protein>
<comment type="caution">
    <text evidence="2">The sequence shown here is derived from an EMBL/GenBank/DDBJ whole genome shotgun (WGS) entry which is preliminary data.</text>
</comment>
<feature type="compositionally biased region" description="Acidic residues" evidence="1">
    <location>
        <begin position="25"/>
        <end position="39"/>
    </location>
</feature>
<feature type="compositionally biased region" description="Low complexity" evidence="1">
    <location>
        <begin position="40"/>
        <end position="52"/>
    </location>
</feature>
<feature type="region of interest" description="Disordered" evidence="1">
    <location>
        <begin position="23"/>
        <end position="58"/>
    </location>
</feature>
<evidence type="ECO:0000313" key="3">
    <source>
        <dbReference type="Proteomes" id="UP000783863"/>
    </source>
</evidence>
<reference evidence="2" key="1">
    <citation type="submission" date="2021-06" db="EMBL/GenBank/DDBJ databases">
        <title>Halomicroarcula sp. F24A a new haloarchaeum isolated from saline soil.</title>
        <authorList>
            <person name="Duran-Viseras A."/>
            <person name="Sanchez-Porro C."/>
            <person name="Ventosa A."/>
        </authorList>
    </citation>
    <scope>NUCLEOTIDE SEQUENCE</scope>
    <source>
        <strain evidence="2">F24A</strain>
    </source>
</reference>
<dbReference type="PROSITE" id="PS51257">
    <property type="entry name" value="PROKAR_LIPOPROTEIN"/>
    <property type="match status" value="1"/>
</dbReference>
<proteinExistence type="predicted"/>
<keyword evidence="3" id="KW-1185">Reference proteome</keyword>
<dbReference type="AlphaFoldDB" id="A0A8J7YDQ2"/>
<evidence type="ECO:0000256" key="1">
    <source>
        <dbReference type="SAM" id="MobiDB-lite"/>
    </source>
</evidence>
<dbReference type="RefSeq" id="WP_220587776.1">
    <property type="nucleotide sequence ID" value="NZ_RKLQ01000001.1"/>
</dbReference>
<organism evidence="2 3">
    <name type="scientific">Haloarcula salinisoli</name>
    <dbReference type="NCBI Taxonomy" id="2487746"/>
    <lineage>
        <taxon>Archaea</taxon>
        <taxon>Methanobacteriati</taxon>
        <taxon>Methanobacteriota</taxon>
        <taxon>Stenosarchaea group</taxon>
        <taxon>Halobacteria</taxon>
        <taxon>Halobacteriales</taxon>
        <taxon>Haloarculaceae</taxon>
        <taxon>Haloarcula</taxon>
    </lineage>
</organism>